<keyword evidence="2" id="KW-1185">Reference proteome</keyword>
<evidence type="ECO:0000313" key="2">
    <source>
        <dbReference type="Proteomes" id="UP000003527"/>
    </source>
</evidence>
<sequence length="246" mass="28212">MRNLENREVDCKRIEELEKVFSANHYNGSGNTAFRIEEGSVPVMLSAPHAVNHFRDGKLKAADCYTGGIARYLRERTGCPIIYSASFTETDPNYDSPEAGGYKESLKAYLKTHPVYLLMDLHGAAREREFAVEMGTAPRKRKEDASLLQYPFVDDVIKAVLEKKFLSLNTEKKNISKNVFFAAKNQNTIVNYISTYTNTACIQLEMNREYREMEHSLAMQSLVEGLRDCISYFSTLDWDKLRRTFE</sequence>
<organism evidence="1 2">
    <name type="scientific">Oribacterium asaccharolyticum ACB7</name>
    <dbReference type="NCBI Taxonomy" id="796944"/>
    <lineage>
        <taxon>Bacteria</taxon>
        <taxon>Bacillati</taxon>
        <taxon>Bacillota</taxon>
        <taxon>Clostridia</taxon>
        <taxon>Lachnospirales</taxon>
        <taxon>Lachnospiraceae</taxon>
        <taxon>Oribacterium</taxon>
    </lineage>
</organism>
<dbReference type="RefSeq" id="WP_009537214.1">
    <property type="nucleotide sequence ID" value="NZ_JH414505.1"/>
</dbReference>
<reference evidence="1 2" key="1">
    <citation type="submission" date="2011-08" db="EMBL/GenBank/DDBJ databases">
        <title>The Genome Sequence of Oribacterium sp. ACB7.</title>
        <authorList>
            <consortium name="The Broad Institute Genome Sequencing Platform"/>
            <person name="Earl A."/>
            <person name="Ward D."/>
            <person name="Feldgarden M."/>
            <person name="Gevers D."/>
            <person name="Sizova M."/>
            <person name="Hazen A."/>
            <person name="Epstein S."/>
            <person name="Young S.K."/>
            <person name="Zeng Q."/>
            <person name="Gargeya S."/>
            <person name="Fitzgerald M."/>
            <person name="Haas B."/>
            <person name="Abouelleil A."/>
            <person name="Alvarado L."/>
            <person name="Arachchi H.M."/>
            <person name="Berlin A."/>
            <person name="Brown A."/>
            <person name="Chapman S.B."/>
            <person name="Chen Z."/>
            <person name="Dunbar C."/>
            <person name="Freedman E."/>
            <person name="Gearin G."/>
            <person name="Gellesch M."/>
            <person name="Goldberg J."/>
            <person name="Griggs A."/>
            <person name="Gujja S."/>
            <person name="Heiman D."/>
            <person name="Howarth C."/>
            <person name="Larson L."/>
            <person name="Lui A."/>
            <person name="MacDonald P.J.P."/>
            <person name="Montmayeur A."/>
            <person name="Murphy C."/>
            <person name="Neiman D."/>
            <person name="Pearson M."/>
            <person name="Priest M."/>
            <person name="Roberts A."/>
            <person name="Saif S."/>
            <person name="Shea T."/>
            <person name="Shenoy N."/>
            <person name="Sisk P."/>
            <person name="Stolte C."/>
            <person name="Sykes S."/>
            <person name="Wortman J."/>
            <person name="Nusbaum C."/>
            <person name="Birren B."/>
        </authorList>
    </citation>
    <scope>NUCLEOTIDE SEQUENCE [LARGE SCALE GENOMIC DNA]</scope>
    <source>
        <strain evidence="1 2">ACB7</strain>
    </source>
</reference>
<protein>
    <recommendedName>
        <fullName evidence="3">N-formylglutamate amidohydrolase</fullName>
    </recommendedName>
</protein>
<dbReference type="HOGENOM" id="CLU_104983_0_0_9"/>
<dbReference type="AlphaFoldDB" id="G9WX72"/>
<proteinExistence type="predicted"/>
<dbReference type="Proteomes" id="UP000003527">
    <property type="component" value="Unassembled WGS sequence"/>
</dbReference>
<comment type="caution">
    <text evidence="1">The sequence shown here is derived from an EMBL/GenBank/DDBJ whole genome shotgun (WGS) entry which is preliminary data.</text>
</comment>
<dbReference type="EMBL" id="AFZD01000021">
    <property type="protein sequence ID" value="EHL09405.1"/>
    <property type="molecule type" value="Genomic_DNA"/>
</dbReference>
<name>G9WX72_9FIRM</name>
<evidence type="ECO:0008006" key="3">
    <source>
        <dbReference type="Google" id="ProtNLM"/>
    </source>
</evidence>
<gene>
    <name evidence="1" type="ORF">HMPREF9624_01446</name>
</gene>
<evidence type="ECO:0000313" key="1">
    <source>
        <dbReference type="EMBL" id="EHL09405.1"/>
    </source>
</evidence>
<accession>G9WX72</accession>
<dbReference type="PATRIC" id="fig|796944.3.peg.2200"/>